<keyword evidence="2" id="KW-1185">Reference proteome</keyword>
<proteinExistence type="predicted"/>
<accession>A0A813AU35</accession>
<comment type="caution">
    <text evidence="1">The sequence shown here is derived from an EMBL/GenBank/DDBJ whole genome shotgun (WGS) entry which is preliminary data.</text>
</comment>
<sequence>MRVMMLADKYQVPLLNNICRDKAKDHIRILDACLTFKVAHRLQIAEFRGIAPAQILAFPETALQSHEMLEPQLMLEVLSSPFLCSSATRMWPLLHPWASATGVDLEAFMRRLKEHVQSTDAELRNGLPAKGEYSNNVLQRLWHRYEALRNSEGAGPFLGYWVNLQPSSPSLFQEYQTDIDMLNKLASNRKGLRLKAGQALTWMLPHAAVHVVGLELHNDWGARFQISCSCDGLQWHVLLGSDPEERFQNESLEEDYVLCYSPSPARYFKLDIMDGGFAGLVRIGGILLSS</sequence>
<evidence type="ECO:0000313" key="1">
    <source>
        <dbReference type="EMBL" id="CAE7879923.1"/>
    </source>
</evidence>
<protein>
    <submittedName>
        <fullName evidence="1">Uncharacterized protein</fullName>
    </submittedName>
</protein>
<name>A0A813AU35_9DINO</name>
<organism evidence="1 2">
    <name type="scientific">Symbiodinium necroappetens</name>
    <dbReference type="NCBI Taxonomy" id="1628268"/>
    <lineage>
        <taxon>Eukaryota</taxon>
        <taxon>Sar</taxon>
        <taxon>Alveolata</taxon>
        <taxon>Dinophyceae</taxon>
        <taxon>Suessiales</taxon>
        <taxon>Symbiodiniaceae</taxon>
        <taxon>Symbiodinium</taxon>
    </lineage>
</organism>
<dbReference type="AlphaFoldDB" id="A0A813AU35"/>
<dbReference type="EMBL" id="CAJNJA010063602">
    <property type="protein sequence ID" value="CAE7879923.1"/>
    <property type="molecule type" value="Genomic_DNA"/>
</dbReference>
<reference evidence="1" key="1">
    <citation type="submission" date="2021-02" db="EMBL/GenBank/DDBJ databases">
        <authorList>
            <person name="Dougan E. K."/>
            <person name="Rhodes N."/>
            <person name="Thang M."/>
            <person name="Chan C."/>
        </authorList>
    </citation>
    <scope>NUCLEOTIDE SEQUENCE</scope>
</reference>
<gene>
    <name evidence="1" type="ORF">SNEC2469_LOCUS28852</name>
</gene>
<dbReference type="Proteomes" id="UP000601435">
    <property type="component" value="Unassembled WGS sequence"/>
</dbReference>
<evidence type="ECO:0000313" key="2">
    <source>
        <dbReference type="Proteomes" id="UP000601435"/>
    </source>
</evidence>
<dbReference type="OrthoDB" id="409441at2759"/>